<keyword evidence="2" id="KW-0808">Transferase</keyword>
<dbReference type="PROSITE" id="PS51186">
    <property type="entry name" value="GNAT"/>
    <property type="match status" value="1"/>
</dbReference>
<dbReference type="Gene3D" id="3.40.630.30">
    <property type="match status" value="1"/>
</dbReference>
<proteinExistence type="predicted"/>
<dbReference type="Proteomes" id="UP000184389">
    <property type="component" value="Unassembled WGS sequence"/>
</dbReference>
<dbReference type="EMBL" id="FQXR01000010">
    <property type="protein sequence ID" value="SHI09162.1"/>
    <property type="molecule type" value="Genomic_DNA"/>
</dbReference>
<evidence type="ECO:0000313" key="3">
    <source>
        <dbReference type="Proteomes" id="UP000184389"/>
    </source>
</evidence>
<dbReference type="SUPFAM" id="SSF55729">
    <property type="entry name" value="Acyl-CoA N-acyltransferases (Nat)"/>
    <property type="match status" value="1"/>
</dbReference>
<gene>
    <name evidence="2" type="ORF">SAMN02745180_02078</name>
</gene>
<keyword evidence="3" id="KW-1185">Reference proteome</keyword>
<dbReference type="STRING" id="1123281.SAMN02745180_02078"/>
<feature type="domain" description="N-acetyltransferase" evidence="1">
    <location>
        <begin position="2"/>
        <end position="159"/>
    </location>
</feature>
<dbReference type="AlphaFoldDB" id="A0A1M5YB03"/>
<dbReference type="RefSeq" id="WP_072744729.1">
    <property type="nucleotide sequence ID" value="NZ_FQXR01000010.1"/>
</dbReference>
<evidence type="ECO:0000259" key="1">
    <source>
        <dbReference type="PROSITE" id="PS51186"/>
    </source>
</evidence>
<organism evidence="2 3">
    <name type="scientific">Sporanaerobacter acetigenes DSM 13106</name>
    <dbReference type="NCBI Taxonomy" id="1123281"/>
    <lineage>
        <taxon>Bacteria</taxon>
        <taxon>Bacillati</taxon>
        <taxon>Bacillota</taxon>
        <taxon>Tissierellia</taxon>
        <taxon>Tissierellales</taxon>
        <taxon>Sporanaerobacteraceae</taxon>
        <taxon>Sporanaerobacter</taxon>
    </lineage>
</organism>
<dbReference type="InterPro" id="IPR000182">
    <property type="entry name" value="GNAT_dom"/>
</dbReference>
<dbReference type="GO" id="GO:0016747">
    <property type="term" value="F:acyltransferase activity, transferring groups other than amino-acyl groups"/>
    <property type="evidence" value="ECO:0007669"/>
    <property type="project" value="InterPro"/>
</dbReference>
<reference evidence="2 3" key="1">
    <citation type="submission" date="2016-11" db="EMBL/GenBank/DDBJ databases">
        <authorList>
            <person name="Jaros S."/>
            <person name="Januszkiewicz K."/>
            <person name="Wedrychowicz H."/>
        </authorList>
    </citation>
    <scope>NUCLEOTIDE SEQUENCE [LARGE SCALE GENOMIC DNA]</scope>
    <source>
        <strain evidence="2 3">DSM 13106</strain>
    </source>
</reference>
<accession>A0A1M5YB03</accession>
<name>A0A1M5YB03_9FIRM</name>
<evidence type="ECO:0000313" key="2">
    <source>
        <dbReference type="EMBL" id="SHI09162.1"/>
    </source>
</evidence>
<dbReference type="Pfam" id="PF13527">
    <property type="entry name" value="Acetyltransf_9"/>
    <property type="match status" value="1"/>
</dbReference>
<dbReference type="InterPro" id="IPR016181">
    <property type="entry name" value="Acyl_CoA_acyltransferase"/>
</dbReference>
<sequence>MAEIRPYRVGDEEQIVNLFNEVFKKDRKVNYWHWQFLESPYGQTAMALADEDGKIIGQCTLMPSKMQVGDREILGGQSIDAMVHKDFRRMGYYENLAFYSYDLGIEMGIKFRYGFPSKEALQGILEKLGGKLVCDIPLYMDVYRLDRLAAHFLKSKGLSIVLTAPIKFFIWLFKGKKVKSNEKYEFEEIKNFDHRFDELWSRVSENYGTMTTRESSFLNWRISNHPNISYKTFAATRNGELKGYIVVKDEEKLVRGKYPLKIGSIVDIIGEDEDSYIALYERAKEYFKSIKIDFVLCWILDGMYREETLKKLGFMKTKSRIPFAVKNLTDDSSIDEYIFKEENWYLMPIEADTY</sequence>
<dbReference type="OrthoDB" id="5570877at2"/>
<protein>
    <submittedName>
        <fullName evidence="2">Acetyltransferase (GNAT) domain-containing protein</fullName>
    </submittedName>
</protein>